<dbReference type="Pfam" id="PF02698">
    <property type="entry name" value="DUF218"/>
    <property type="match status" value="1"/>
</dbReference>
<sequence length="348" mass="39000">MFSLDQVTAFLIYFPGIVFILAITLAIIGYRREPRRLLNSWFIVTGATILLGLPIILLTSLVDTHQLGWRLLGLLGYGALTLGLFDWLMLLAWHVSSWRHHLRLIGYLTIIIALLLAAIPFIPGNVWPHGWLTPLRYINTALTLLGGYMVITIADFLVATWTYPRRQHLQGADYVIVLGSGLLHGNQLSKLLQSRIDVAIQAATAQQQRTQQWPMLIMSGGQGADETVSEASAMADYAIEHGYPQTAIRREEKSTSTFENFQYALDEIHEGKPVIDFVTNNFHVFRAAIIAASLKLPSLGIGAPTGSNYYVRGLIREYAALTWLHKRRHEIALLVVLILTIAIPWFYG</sequence>
<feature type="transmembrane region" description="Helical" evidence="1">
    <location>
        <begin position="104"/>
        <end position="122"/>
    </location>
</feature>
<evidence type="ECO:0000313" key="4">
    <source>
        <dbReference type="Proteomes" id="UP001628078"/>
    </source>
</evidence>
<protein>
    <submittedName>
        <fullName evidence="3">Membrane protein</fullName>
    </submittedName>
</protein>
<dbReference type="Proteomes" id="UP001628078">
    <property type="component" value="Unassembled WGS sequence"/>
</dbReference>
<dbReference type="EMBL" id="BQXO01000007">
    <property type="protein sequence ID" value="GKT06583.1"/>
    <property type="molecule type" value="Genomic_DNA"/>
</dbReference>
<evidence type="ECO:0000256" key="1">
    <source>
        <dbReference type="SAM" id="Phobius"/>
    </source>
</evidence>
<feature type="transmembrane region" description="Helical" evidence="1">
    <location>
        <begin position="74"/>
        <end position="92"/>
    </location>
</feature>
<keyword evidence="4" id="KW-1185">Reference proteome</keyword>
<feature type="transmembrane region" description="Helical" evidence="1">
    <location>
        <begin position="331"/>
        <end position="347"/>
    </location>
</feature>
<dbReference type="InterPro" id="IPR003848">
    <property type="entry name" value="DUF218"/>
</dbReference>
<name>A0ABQ5JQG4_9LACO</name>
<comment type="caution">
    <text evidence="3">The sequence shown here is derived from an EMBL/GenBank/DDBJ whole genome shotgun (WGS) entry which is preliminary data.</text>
</comment>
<keyword evidence="1" id="KW-0812">Transmembrane</keyword>
<dbReference type="CDD" id="cd06259">
    <property type="entry name" value="YdcF-like"/>
    <property type="match status" value="1"/>
</dbReference>
<dbReference type="PANTHER" id="PTHR30336">
    <property type="entry name" value="INNER MEMBRANE PROTEIN, PROBABLE PERMEASE"/>
    <property type="match status" value="1"/>
</dbReference>
<proteinExistence type="predicted"/>
<dbReference type="InterPro" id="IPR051599">
    <property type="entry name" value="Cell_Envelope_Assoc"/>
</dbReference>
<accession>A0ABQ5JQG4</accession>
<feature type="domain" description="DUF218" evidence="2">
    <location>
        <begin position="173"/>
        <end position="318"/>
    </location>
</feature>
<keyword evidence="1" id="KW-0472">Membrane</keyword>
<keyword evidence="1" id="KW-1133">Transmembrane helix</keyword>
<evidence type="ECO:0000313" key="3">
    <source>
        <dbReference type="EMBL" id="GKT06583.1"/>
    </source>
</evidence>
<dbReference type="Gene3D" id="3.40.50.620">
    <property type="entry name" value="HUPs"/>
    <property type="match status" value="1"/>
</dbReference>
<feature type="transmembrane region" description="Helical" evidence="1">
    <location>
        <begin position="42"/>
        <end position="62"/>
    </location>
</feature>
<reference evidence="3 4" key="1">
    <citation type="submission" date="2022-03" db="EMBL/GenBank/DDBJ databases">
        <title>Draft genome sequence of Furfurilactobacillus curtus JCM 31185.</title>
        <authorList>
            <person name="Suzuki S."/>
            <person name="Endo A."/>
            <person name="Kajikawa A."/>
        </authorList>
    </citation>
    <scope>NUCLEOTIDE SEQUENCE [LARGE SCALE GENOMIC DNA]</scope>
    <source>
        <strain evidence="3 4">JCM 31185</strain>
    </source>
</reference>
<organism evidence="3 4">
    <name type="scientific">Furfurilactobacillus curtus</name>
    <dbReference type="NCBI Taxonomy" id="1746200"/>
    <lineage>
        <taxon>Bacteria</taxon>
        <taxon>Bacillati</taxon>
        <taxon>Bacillota</taxon>
        <taxon>Bacilli</taxon>
        <taxon>Lactobacillales</taxon>
        <taxon>Lactobacillaceae</taxon>
        <taxon>Furfurilactobacillus</taxon>
    </lineage>
</organism>
<dbReference type="RefSeq" id="WP_407884850.1">
    <property type="nucleotide sequence ID" value="NZ_BQXO01000007.1"/>
</dbReference>
<dbReference type="PANTHER" id="PTHR30336:SF4">
    <property type="entry name" value="ENVELOPE BIOGENESIS FACTOR ELYC"/>
    <property type="match status" value="1"/>
</dbReference>
<feature type="transmembrane region" description="Helical" evidence="1">
    <location>
        <begin position="142"/>
        <end position="163"/>
    </location>
</feature>
<gene>
    <name evidence="3" type="ORF">JCM31185_18700</name>
</gene>
<dbReference type="InterPro" id="IPR014729">
    <property type="entry name" value="Rossmann-like_a/b/a_fold"/>
</dbReference>
<evidence type="ECO:0000259" key="2">
    <source>
        <dbReference type="Pfam" id="PF02698"/>
    </source>
</evidence>
<feature type="transmembrane region" description="Helical" evidence="1">
    <location>
        <begin position="12"/>
        <end position="30"/>
    </location>
</feature>